<keyword evidence="2" id="KW-1185">Reference proteome</keyword>
<proteinExistence type="predicted"/>
<reference evidence="1" key="1">
    <citation type="submission" date="2021-06" db="EMBL/GenBank/DDBJ databases">
        <authorList>
            <person name="Kallberg Y."/>
            <person name="Tangrot J."/>
            <person name="Rosling A."/>
        </authorList>
    </citation>
    <scope>NUCLEOTIDE SEQUENCE</scope>
    <source>
        <strain evidence="1">87-6 pot B 2015</strain>
    </source>
</reference>
<accession>A0A9N9EAQ8</accession>
<sequence length="72" mass="8565">MTEEFYVKNNKEEVTQKIITVEENQVEKVDIEQPYTPEDKKSRFKKSESEELGVIYDAVAETQNHIMNKEER</sequence>
<protein>
    <submittedName>
        <fullName evidence="1">15572_t:CDS:1</fullName>
    </submittedName>
</protein>
<dbReference type="AlphaFoldDB" id="A0A9N9EAQ8"/>
<name>A0A9N9EAQ8_FUNMO</name>
<evidence type="ECO:0000313" key="2">
    <source>
        <dbReference type="Proteomes" id="UP000789375"/>
    </source>
</evidence>
<organism evidence="1 2">
    <name type="scientific">Funneliformis mosseae</name>
    <name type="common">Endomycorrhizal fungus</name>
    <name type="synonym">Glomus mosseae</name>
    <dbReference type="NCBI Taxonomy" id="27381"/>
    <lineage>
        <taxon>Eukaryota</taxon>
        <taxon>Fungi</taxon>
        <taxon>Fungi incertae sedis</taxon>
        <taxon>Mucoromycota</taxon>
        <taxon>Glomeromycotina</taxon>
        <taxon>Glomeromycetes</taxon>
        <taxon>Glomerales</taxon>
        <taxon>Glomeraceae</taxon>
        <taxon>Funneliformis</taxon>
    </lineage>
</organism>
<gene>
    <name evidence="1" type="ORF">FMOSSE_LOCUS12189</name>
</gene>
<dbReference type="Proteomes" id="UP000789375">
    <property type="component" value="Unassembled WGS sequence"/>
</dbReference>
<evidence type="ECO:0000313" key="1">
    <source>
        <dbReference type="EMBL" id="CAG8666355.1"/>
    </source>
</evidence>
<dbReference type="EMBL" id="CAJVPP010005522">
    <property type="protein sequence ID" value="CAG8666355.1"/>
    <property type="molecule type" value="Genomic_DNA"/>
</dbReference>
<comment type="caution">
    <text evidence="1">The sequence shown here is derived from an EMBL/GenBank/DDBJ whole genome shotgun (WGS) entry which is preliminary data.</text>
</comment>